<dbReference type="RefSeq" id="WP_139882445.1">
    <property type="nucleotide sequence ID" value="NZ_CP040986.1"/>
</dbReference>
<evidence type="ECO:0000313" key="11">
    <source>
        <dbReference type="Proteomes" id="UP000312102"/>
    </source>
</evidence>
<keyword evidence="4" id="KW-0201">Cytochrome c-type biogenesis</keyword>
<dbReference type="EMBL" id="CP040986">
    <property type="protein sequence ID" value="QDD12897.1"/>
    <property type="molecule type" value="Genomic_DNA"/>
</dbReference>
<dbReference type="GO" id="GO:0005886">
    <property type="term" value="C:plasma membrane"/>
    <property type="evidence" value="ECO:0007669"/>
    <property type="project" value="UniProtKB-SubCell"/>
</dbReference>
<keyword evidence="11" id="KW-1185">Reference proteome</keyword>
<keyword evidence="5 8" id="KW-1133">Transmembrane helix</keyword>
<gene>
    <name evidence="10" type="primary">dsbD</name>
    <name evidence="10" type="ORF">FIT61_00060</name>
</gene>
<keyword evidence="10" id="KW-0560">Oxidoreductase</keyword>
<dbReference type="InterPro" id="IPR003834">
    <property type="entry name" value="Cyt_c_assmbl_TM_dom"/>
</dbReference>
<evidence type="ECO:0000256" key="7">
    <source>
        <dbReference type="ARBA" id="ARBA00023284"/>
    </source>
</evidence>
<dbReference type="InterPro" id="IPR028250">
    <property type="entry name" value="DsbDN"/>
</dbReference>
<dbReference type="InterPro" id="IPR017937">
    <property type="entry name" value="Thioredoxin_CS"/>
</dbReference>
<feature type="transmembrane region" description="Helical" evidence="8">
    <location>
        <begin position="341"/>
        <end position="366"/>
    </location>
</feature>
<evidence type="ECO:0000259" key="9">
    <source>
        <dbReference type="PROSITE" id="PS51352"/>
    </source>
</evidence>
<feature type="transmembrane region" description="Helical" evidence="8">
    <location>
        <begin position="179"/>
        <end position="206"/>
    </location>
</feature>
<name>A0AAE6FRK8_9PROT</name>
<evidence type="ECO:0000256" key="8">
    <source>
        <dbReference type="SAM" id="Phobius"/>
    </source>
</evidence>
<dbReference type="PANTHER" id="PTHR32234">
    <property type="entry name" value="THIOL:DISULFIDE INTERCHANGE PROTEIN DSBD"/>
    <property type="match status" value="1"/>
</dbReference>
<accession>A0AAE6FRK8</accession>
<dbReference type="SUPFAM" id="SSF74863">
    <property type="entry name" value="Thiol:disulfide interchange protein DsbD, N-terminal domain (DsbD-alpha)"/>
    <property type="match status" value="1"/>
</dbReference>
<dbReference type="CDD" id="cd02953">
    <property type="entry name" value="DsbDgamma"/>
    <property type="match status" value="1"/>
</dbReference>
<dbReference type="KEGG" id="mrk:FIT61_00060"/>
<dbReference type="Pfam" id="PF11412">
    <property type="entry name" value="DsbD_N"/>
    <property type="match status" value="1"/>
</dbReference>
<dbReference type="Pfam" id="PF02683">
    <property type="entry name" value="DsbD_TM"/>
    <property type="match status" value="1"/>
</dbReference>
<dbReference type="InterPro" id="IPR035671">
    <property type="entry name" value="DsbD_gamma"/>
</dbReference>
<keyword evidence="6 8" id="KW-0472">Membrane</keyword>
<reference evidence="10 11" key="1">
    <citation type="journal article" date="2019" name="ISME J.">
        <title>Evolution in action: habitat transition from sediment to the pelagial leads to genome streamlining in Methylophilaceae.</title>
        <authorList>
            <person name="Salcher M."/>
            <person name="Schaefle D."/>
            <person name="Kaspar M."/>
            <person name="Neuenschwander S.M."/>
            <person name="Ghai R."/>
        </authorList>
    </citation>
    <scope>NUCLEOTIDE SEQUENCE [LARGE SCALE GENOMIC DNA]</scope>
    <source>
        <strain evidence="10 11">MMS-RI-1</strain>
    </source>
</reference>
<dbReference type="InterPro" id="IPR036929">
    <property type="entry name" value="DsbDN_sf"/>
</dbReference>
<evidence type="ECO:0000256" key="3">
    <source>
        <dbReference type="ARBA" id="ARBA00022692"/>
    </source>
</evidence>
<dbReference type="AlphaFoldDB" id="A0AAE6FRK8"/>
<keyword evidence="2" id="KW-1003">Cell membrane</keyword>
<dbReference type="GO" id="GO:0017004">
    <property type="term" value="P:cytochrome complex assembly"/>
    <property type="evidence" value="ECO:0007669"/>
    <property type="project" value="UniProtKB-KW"/>
</dbReference>
<feature type="transmembrane region" description="Helical" evidence="8">
    <location>
        <begin position="434"/>
        <end position="454"/>
    </location>
</feature>
<dbReference type="Pfam" id="PF13899">
    <property type="entry name" value="Thioredoxin_7"/>
    <property type="match status" value="1"/>
</dbReference>
<sequence>MFSRIFSFSKKITVLFSLFFIGLHINIANANESLFLKDKNAFLQPDEAFQLTIKKNSQSIEAAFFIAKDYYLYRNKLKVEFDHISQNQILLPTGEIKTDPHFGKTEIYHGTLNASIPYDPNHPPKKISLTYQGCSSKGLCYAPISKEFKYDNIQTKNLNAISSNSEVDTMQFLLQSQHIGLILLGFFIAGLLLSLTPCVLPMIPILSSIIFASHKRPSHQTRLKDFFLSFSYVGGVSFTYTFIGIFAGLSGNLITSSIQSPLLMFVLGVVFILLALSMFDLYALKLPHFIENFIATSILRVEGGKYLNVFIIGMISSLVLSPCIAPPLAGAIIYINQSRDFVLGGLALFTLSIGMSIPLLLIGIFSDQWLPKRGHWMIIVKELIGFILIAMGLFIMSPLFPENIDQIAYSALLLALSIYLFFAIRRFKYKSMSWVHLLAFVTLIASILLFGLTLQKIDLSANKNISIAAKSNHVSVLPFKQIQSLDDLSRELNQRDNKMIMLDFYADWCVSCKEYEKLTFNNAKVKEHLKEYRLLQVDVTQNNTEHKALLKHFNLYGPPAILFFDKQHNELHTFKIVGFKNSSQMLDHLKTLQHENQ</sequence>
<dbReference type="GO" id="GO:0047134">
    <property type="term" value="F:protein-disulfide reductase [NAD(P)H] activity"/>
    <property type="evidence" value="ECO:0007669"/>
    <property type="project" value="UniProtKB-EC"/>
</dbReference>
<dbReference type="InterPro" id="IPR013766">
    <property type="entry name" value="Thioredoxin_domain"/>
</dbReference>
<dbReference type="PROSITE" id="PS00194">
    <property type="entry name" value="THIOREDOXIN_1"/>
    <property type="match status" value="1"/>
</dbReference>
<organism evidence="10 11">
    <name type="scientific">Candidatus Methylopumilus rimovensis</name>
    <dbReference type="NCBI Taxonomy" id="2588535"/>
    <lineage>
        <taxon>Bacteria</taxon>
        <taxon>Pseudomonadati</taxon>
        <taxon>Pseudomonadota</taxon>
        <taxon>Betaproteobacteria</taxon>
        <taxon>Nitrosomonadales</taxon>
        <taxon>Methylophilaceae</taxon>
        <taxon>Candidatus Methylopumilus</taxon>
    </lineage>
</organism>
<dbReference type="PROSITE" id="PS51352">
    <property type="entry name" value="THIOREDOXIN_2"/>
    <property type="match status" value="1"/>
</dbReference>
<evidence type="ECO:0000256" key="5">
    <source>
        <dbReference type="ARBA" id="ARBA00022989"/>
    </source>
</evidence>
<evidence type="ECO:0000313" key="10">
    <source>
        <dbReference type="EMBL" id="QDD12897.1"/>
    </source>
</evidence>
<feature type="transmembrane region" description="Helical" evidence="8">
    <location>
        <begin position="305"/>
        <end position="335"/>
    </location>
</feature>
<dbReference type="InterPro" id="IPR036249">
    <property type="entry name" value="Thioredoxin-like_sf"/>
</dbReference>
<keyword evidence="3 8" id="KW-0812">Transmembrane</keyword>
<comment type="subcellular location">
    <subcellularLocation>
        <location evidence="1">Cell membrane</location>
        <topology evidence="1">Multi-pass membrane protein</topology>
    </subcellularLocation>
</comment>
<evidence type="ECO:0000256" key="1">
    <source>
        <dbReference type="ARBA" id="ARBA00004651"/>
    </source>
</evidence>
<keyword evidence="7" id="KW-0676">Redox-active center</keyword>
<feature type="transmembrane region" description="Helical" evidence="8">
    <location>
        <begin position="262"/>
        <end position="284"/>
    </location>
</feature>
<dbReference type="Gene3D" id="3.40.30.10">
    <property type="entry name" value="Glutaredoxin"/>
    <property type="match status" value="1"/>
</dbReference>
<feature type="transmembrane region" description="Helical" evidence="8">
    <location>
        <begin position="226"/>
        <end position="250"/>
    </location>
</feature>
<evidence type="ECO:0000256" key="4">
    <source>
        <dbReference type="ARBA" id="ARBA00022748"/>
    </source>
</evidence>
<feature type="transmembrane region" description="Helical" evidence="8">
    <location>
        <begin position="406"/>
        <end position="422"/>
    </location>
</feature>
<feature type="transmembrane region" description="Helical" evidence="8">
    <location>
        <begin position="378"/>
        <end position="400"/>
    </location>
</feature>
<dbReference type="EC" id="1.8.1.8" evidence="10"/>
<dbReference type="PANTHER" id="PTHR32234:SF0">
    <property type="entry name" value="THIOL:DISULFIDE INTERCHANGE PROTEIN DSBD"/>
    <property type="match status" value="1"/>
</dbReference>
<dbReference type="Proteomes" id="UP000312102">
    <property type="component" value="Chromosome"/>
</dbReference>
<dbReference type="NCBIfam" id="NF001419">
    <property type="entry name" value="PRK00293.1"/>
    <property type="match status" value="1"/>
</dbReference>
<dbReference type="GO" id="GO:0045454">
    <property type="term" value="P:cell redox homeostasis"/>
    <property type="evidence" value="ECO:0007669"/>
    <property type="project" value="TreeGrafter"/>
</dbReference>
<protein>
    <submittedName>
        <fullName evidence="10">Protein-disulfide reductase DsbD</fullName>
        <ecNumber evidence="10">1.8.1.8</ecNumber>
    </submittedName>
</protein>
<evidence type="ECO:0000256" key="2">
    <source>
        <dbReference type="ARBA" id="ARBA00022475"/>
    </source>
</evidence>
<dbReference type="SUPFAM" id="SSF52833">
    <property type="entry name" value="Thioredoxin-like"/>
    <property type="match status" value="1"/>
</dbReference>
<feature type="domain" description="Thioredoxin" evidence="9">
    <location>
        <begin position="448"/>
        <end position="594"/>
    </location>
</feature>
<proteinExistence type="predicted"/>
<evidence type="ECO:0000256" key="6">
    <source>
        <dbReference type="ARBA" id="ARBA00023136"/>
    </source>
</evidence>
<dbReference type="Gene3D" id="2.60.40.1250">
    <property type="entry name" value="Thiol:disulfide interchange protein DsbD, N-terminal domain"/>
    <property type="match status" value="1"/>
</dbReference>